<proteinExistence type="inferred from homology"/>
<evidence type="ECO:0000259" key="7">
    <source>
        <dbReference type="Pfam" id="PF00862"/>
    </source>
</evidence>
<sequence length="730" mass="83875">MNHKGLYIQMFSIHGLIRSENMELGHDADTGGQIKYVIELGKALSEHKDVQRVDLLTRLISDKSCSDDYSRPIETINAKFRIVRLQCGGKKYIRKELLWPFMDEYVDKTIKFIKNERKIPDIIHGHYADAGYVTKELARFFGLPFIYTGHSLGRSKKQRLLNEGQKEDELNKKLKLDHRISMEEQVLKSADMIVTSTRQEVDEQYGLYRNKRLPTYHVIPPGIDIEKFCPYYHETCSNDEQKEESLFIRQSLIKELHRFFRHPDKPIILALCRPDKRKNIEGLVKAYGEDYDLQAIANLAVFAGIRKDISQKEDSERDVLTQMLLLIDKYNLYGKMAIPKKHDFEHEVPELYRIAAKRNGVFVNSALVEPFGLTLLEALACGLPVVATNDGGPKDIIYNCQGGILVDPKDTKAIAKAIKDILVHPDKWNNFSKNGIMNTRKYYTWASHVKTYVKKIKSLHRKYETLEMDVNEQRLNIGKRFSNLHFFLITDIDNTLLNGSDENLDPLMKLLEDNKKNIGFGVATGRVLKSALDLLKANNIMTPDIIISGVGSEITYGDSLYPDKGWENHISKNWNRDLIMSQLDKVEFLTKQPENAQTPFKISYNMVPGKDHLPKLHHLLTQKRLRYTLIYSHKKYLDILPYRASKGKAIRYLSYKWEIPLKNLLICGDSGNDEEMLKGEPAGIVVGNYSSELEPLRNMRNIYFAKKNASGGIIEGINHYKFIQKAGGTT</sequence>
<dbReference type="SFLD" id="SFLDG01140">
    <property type="entry name" value="C2.B:_Phosphomannomutase_and_P"/>
    <property type="match status" value="1"/>
</dbReference>
<dbReference type="InterPro" id="IPR006380">
    <property type="entry name" value="SPP-like_dom"/>
</dbReference>
<dbReference type="InterPro" id="IPR012821">
    <property type="entry name" value="Sucrose_P_synth_Pase-like_dom"/>
</dbReference>
<evidence type="ECO:0000313" key="11">
    <source>
        <dbReference type="Proteomes" id="UP000248798"/>
    </source>
</evidence>
<reference evidence="9 12" key="2">
    <citation type="submission" date="2019-02" db="EMBL/GenBank/DDBJ databases">
        <title>Complete genome sequence of Desulfobacter hydrogenophilus AcRS1.</title>
        <authorList>
            <person name="Marietou A."/>
            <person name="Lund M.B."/>
            <person name="Marshall I.P.G."/>
            <person name="Schreiber L."/>
            <person name="Jorgensen B."/>
        </authorList>
    </citation>
    <scope>NUCLEOTIDE SEQUENCE [LARGE SCALE GENOMIC DNA]</scope>
    <source>
        <strain evidence="9 12">AcRS1</strain>
    </source>
</reference>
<dbReference type="SUPFAM" id="SSF56784">
    <property type="entry name" value="HAD-like"/>
    <property type="match status" value="1"/>
</dbReference>
<dbReference type="Proteomes" id="UP000248798">
    <property type="component" value="Unassembled WGS sequence"/>
</dbReference>
<reference evidence="10 11" key="1">
    <citation type="submission" date="2018-06" db="EMBL/GenBank/DDBJ databases">
        <title>Complete Genome Sequence of Desulfobacter hydrogenophilus (DSM3380).</title>
        <authorList>
            <person name="Marietou A."/>
            <person name="Schreiber L."/>
            <person name="Marshall I."/>
            <person name="Jorgensen B."/>
        </authorList>
    </citation>
    <scope>NUCLEOTIDE SEQUENCE [LARGE SCALE GENOMIC DNA]</scope>
    <source>
        <strain evidence="10 11">DSM 3380</strain>
    </source>
</reference>
<evidence type="ECO:0000313" key="10">
    <source>
        <dbReference type="EMBL" id="RAM01014.1"/>
    </source>
</evidence>
<dbReference type="PANTHER" id="PTHR46039">
    <property type="entry name" value="SUCROSE-PHOSPHATE SYNTHASE 3-RELATED"/>
    <property type="match status" value="1"/>
</dbReference>
<keyword evidence="9" id="KW-0378">Hydrolase</keyword>
<dbReference type="AlphaFoldDB" id="A0A328F8J3"/>
<evidence type="ECO:0000256" key="5">
    <source>
        <dbReference type="ARBA" id="ARBA00047471"/>
    </source>
</evidence>
<dbReference type="NCBIfam" id="TIGR02472">
    <property type="entry name" value="sucr_P_syn_N"/>
    <property type="match status" value="1"/>
</dbReference>
<dbReference type="EC" id="2.4.1.14" evidence="2"/>
<dbReference type="SUPFAM" id="SSF53756">
    <property type="entry name" value="UDP-Glycosyltransferase/glycogen phosphorylase"/>
    <property type="match status" value="1"/>
</dbReference>
<name>A0A328F8J3_9BACT</name>
<dbReference type="GO" id="GO:0046524">
    <property type="term" value="F:sucrose-phosphate synthase activity"/>
    <property type="evidence" value="ECO:0007669"/>
    <property type="project" value="UniProtKB-EC"/>
</dbReference>
<keyword evidence="4 10" id="KW-0808">Transferase</keyword>
<dbReference type="InterPro" id="IPR036412">
    <property type="entry name" value="HAD-like_sf"/>
</dbReference>
<dbReference type="SFLD" id="SFLDS00003">
    <property type="entry name" value="Haloacid_Dehalogenase"/>
    <property type="match status" value="1"/>
</dbReference>
<dbReference type="NCBIfam" id="TIGR02471">
    <property type="entry name" value="sucr_syn_bact_C"/>
    <property type="match status" value="1"/>
</dbReference>
<evidence type="ECO:0000313" key="9">
    <source>
        <dbReference type="EMBL" id="QBH14624.1"/>
    </source>
</evidence>
<dbReference type="InterPro" id="IPR044161">
    <property type="entry name" value="SPS"/>
</dbReference>
<keyword evidence="12" id="KW-1185">Reference proteome</keyword>
<dbReference type="Pfam" id="PF05116">
    <property type="entry name" value="S6PP"/>
    <property type="match status" value="1"/>
</dbReference>
<dbReference type="RefSeq" id="WP_111958553.1">
    <property type="nucleotide sequence ID" value="NZ_CP036313.1"/>
</dbReference>
<gene>
    <name evidence="10" type="ORF">DO021_16180</name>
    <name evidence="9" type="ORF">EYB58_17860</name>
</gene>
<dbReference type="EMBL" id="CP036313">
    <property type="protein sequence ID" value="QBH14624.1"/>
    <property type="molecule type" value="Genomic_DNA"/>
</dbReference>
<dbReference type="GO" id="GO:0016791">
    <property type="term" value="F:phosphatase activity"/>
    <property type="evidence" value="ECO:0007669"/>
    <property type="project" value="UniProtKB-ARBA"/>
</dbReference>
<evidence type="ECO:0000256" key="1">
    <source>
        <dbReference type="ARBA" id="ARBA00006530"/>
    </source>
</evidence>
<dbReference type="OrthoDB" id="7847955at2"/>
<dbReference type="Proteomes" id="UP000293902">
    <property type="component" value="Chromosome"/>
</dbReference>
<dbReference type="NCBIfam" id="TIGR01484">
    <property type="entry name" value="HAD-SF-IIB"/>
    <property type="match status" value="1"/>
</dbReference>
<dbReference type="Gene3D" id="3.40.50.1000">
    <property type="entry name" value="HAD superfamily/HAD-like"/>
    <property type="match status" value="1"/>
</dbReference>
<dbReference type="Pfam" id="PF00534">
    <property type="entry name" value="Glycos_transf_1"/>
    <property type="match status" value="1"/>
</dbReference>
<dbReference type="Pfam" id="PF00862">
    <property type="entry name" value="GT-B_Sucrose_synth"/>
    <property type="match status" value="1"/>
</dbReference>
<evidence type="ECO:0000256" key="3">
    <source>
        <dbReference type="ARBA" id="ARBA00022676"/>
    </source>
</evidence>
<evidence type="ECO:0000259" key="6">
    <source>
        <dbReference type="Pfam" id="PF00534"/>
    </source>
</evidence>
<dbReference type="InterPro" id="IPR023214">
    <property type="entry name" value="HAD_sf"/>
</dbReference>
<comment type="catalytic activity">
    <reaction evidence="5">
        <text>beta-D-fructose 6-phosphate + UDP-alpha-D-glucose = sucrose 6(F)-phosphate + UDP + H(+)</text>
        <dbReference type="Rhea" id="RHEA:22172"/>
        <dbReference type="ChEBI" id="CHEBI:15378"/>
        <dbReference type="ChEBI" id="CHEBI:57634"/>
        <dbReference type="ChEBI" id="CHEBI:57723"/>
        <dbReference type="ChEBI" id="CHEBI:58223"/>
        <dbReference type="ChEBI" id="CHEBI:58885"/>
        <dbReference type="EC" id="2.4.1.14"/>
    </reaction>
</comment>
<dbReference type="SFLD" id="SFLDG01141">
    <property type="entry name" value="C2.B.1:_Sucrose_Phosphatase_Li"/>
    <property type="match status" value="1"/>
</dbReference>
<dbReference type="InterPro" id="IPR012822">
    <property type="entry name" value="SucroseP_synth_GlycoTrfase_dom"/>
</dbReference>
<protein>
    <recommendedName>
        <fullName evidence="2">sucrose-phosphate synthase</fullName>
        <ecNumber evidence="2">2.4.1.14</ecNumber>
    </recommendedName>
</protein>
<dbReference type="PANTHER" id="PTHR46039:SF5">
    <property type="entry name" value="SUCROSE-PHOSPHATE SYNTHASE 3-RELATED"/>
    <property type="match status" value="1"/>
</dbReference>
<dbReference type="EMBL" id="QLNI01000034">
    <property type="protein sequence ID" value="RAM01014.1"/>
    <property type="molecule type" value="Genomic_DNA"/>
</dbReference>
<feature type="domain" description="Sucrose phosphatase-like" evidence="8">
    <location>
        <begin position="486"/>
        <end position="721"/>
    </location>
</feature>
<dbReference type="Gene3D" id="3.90.1070.10">
    <property type="match status" value="1"/>
</dbReference>
<comment type="similarity">
    <text evidence="1">Belongs to the glycosyltransferase 1 family.</text>
</comment>
<keyword evidence="3" id="KW-0328">Glycosyltransferase</keyword>
<dbReference type="InterPro" id="IPR006379">
    <property type="entry name" value="HAD-SF_hydro_IIB"/>
</dbReference>
<evidence type="ECO:0000313" key="12">
    <source>
        <dbReference type="Proteomes" id="UP000293902"/>
    </source>
</evidence>
<evidence type="ECO:0000259" key="8">
    <source>
        <dbReference type="Pfam" id="PF05116"/>
    </source>
</evidence>
<accession>A0A328F8J3</accession>
<dbReference type="Gene3D" id="3.40.50.2000">
    <property type="entry name" value="Glycogen Phosphorylase B"/>
    <property type="match status" value="2"/>
</dbReference>
<organism evidence="10 11">
    <name type="scientific">Desulfobacter hydrogenophilus</name>
    <dbReference type="NCBI Taxonomy" id="2291"/>
    <lineage>
        <taxon>Bacteria</taxon>
        <taxon>Pseudomonadati</taxon>
        <taxon>Thermodesulfobacteriota</taxon>
        <taxon>Desulfobacteria</taxon>
        <taxon>Desulfobacterales</taxon>
        <taxon>Desulfobacteraceae</taxon>
        <taxon>Desulfobacter</taxon>
    </lineage>
</organism>
<dbReference type="InterPro" id="IPR001296">
    <property type="entry name" value="Glyco_trans_1"/>
</dbReference>
<dbReference type="InterPro" id="IPR000368">
    <property type="entry name" value="Sucrose_synth_GT-B1"/>
</dbReference>
<feature type="domain" description="Glycosyl transferase family 1" evidence="6">
    <location>
        <begin position="261"/>
        <end position="435"/>
    </location>
</feature>
<feature type="domain" description="Sucrose synthase first GT-B" evidence="7">
    <location>
        <begin position="8"/>
        <end position="224"/>
    </location>
</feature>
<evidence type="ECO:0000256" key="2">
    <source>
        <dbReference type="ARBA" id="ARBA00012536"/>
    </source>
</evidence>
<evidence type="ECO:0000256" key="4">
    <source>
        <dbReference type="ARBA" id="ARBA00022679"/>
    </source>
</evidence>